<evidence type="ECO:0000259" key="6">
    <source>
        <dbReference type="SMART" id="SM00704"/>
    </source>
</evidence>
<keyword evidence="3" id="KW-0408">Iron</keyword>
<dbReference type="GO" id="GO:0005737">
    <property type="term" value="C:cytoplasm"/>
    <property type="evidence" value="ECO:0007669"/>
    <property type="project" value="UniProtKB-ARBA"/>
</dbReference>
<dbReference type="InterPro" id="IPR018967">
    <property type="entry name" value="FeS-contain_CDGSH-typ"/>
</dbReference>
<evidence type="ECO:0000256" key="2">
    <source>
        <dbReference type="ARBA" id="ARBA00022723"/>
    </source>
</evidence>
<evidence type="ECO:0000256" key="5">
    <source>
        <dbReference type="SAM" id="MobiDB-lite"/>
    </source>
</evidence>
<accession>A0A5C4MN27</accession>
<proteinExistence type="predicted"/>
<dbReference type="Gene3D" id="3.40.5.90">
    <property type="entry name" value="CDGSH iron-sulfur domain, mitoNEET-type"/>
    <property type="match status" value="1"/>
</dbReference>
<dbReference type="Proteomes" id="UP000306740">
    <property type="component" value="Unassembled WGS sequence"/>
</dbReference>
<keyword evidence="2" id="KW-0479">Metal-binding</keyword>
<dbReference type="OrthoDB" id="9800162at2"/>
<dbReference type="GO" id="GO:0051537">
    <property type="term" value="F:2 iron, 2 sulfur cluster binding"/>
    <property type="evidence" value="ECO:0007669"/>
    <property type="project" value="UniProtKB-KW"/>
</dbReference>
<evidence type="ECO:0000313" key="9">
    <source>
        <dbReference type="Proteomes" id="UP000306740"/>
    </source>
</evidence>
<organism evidence="8 9">
    <name type="scientific">Mumia zhuanghuii</name>
    <dbReference type="NCBI Taxonomy" id="2585211"/>
    <lineage>
        <taxon>Bacteria</taxon>
        <taxon>Bacillati</taxon>
        <taxon>Actinomycetota</taxon>
        <taxon>Actinomycetes</taxon>
        <taxon>Propionibacteriales</taxon>
        <taxon>Nocardioidaceae</taxon>
        <taxon>Mumia</taxon>
    </lineage>
</organism>
<comment type="caution">
    <text evidence="8">The sequence shown here is derived from an EMBL/GenBank/DDBJ whole genome shotgun (WGS) entry which is preliminary data.</text>
</comment>
<dbReference type="SMART" id="SM00704">
    <property type="entry name" value="ZnF_CDGSH"/>
    <property type="match status" value="1"/>
</dbReference>
<dbReference type="InterPro" id="IPR042216">
    <property type="entry name" value="MitoNEET_CISD"/>
</dbReference>
<evidence type="ECO:0000256" key="3">
    <source>
        <dbReference type="ARBA" id="ARBA00023004"/>
    </source>
</evidence>
<protein>
    <submittedName>
        <fullName evidence="8">CDGSH iron-sulfur domain-containing protein</fullName>
    </submittedName>
</protein>
<sequence length="87" mass="9274">MTSSVDRRPPVEVVLCPGGPALVRGQDLPVDVVLTDEAAAAPRRPVVAVCRCGRTGREPWCDGTHKLAGRRARPQRSGTGTDGEDDR</sequence>
<reference evidence="8 9" key="1">
    <citation type="submission" date="2019-05" db="EMBL/GenBank/DDBJ databases">
        <title>Mumia sp. nov., isolated from the intestinal contents of plateau pika (Ochotona curzoniae) in the Qinghai-Tibet plateau of China.</title>
        <authorList>
            <person name="Tian Z."/>
        </authorList>
    </citation>
    <scope>NUCLEOTIDE SEQUENCE [LARGE SCALE GENOMIC DNA]</scope>
    <source>
        <strain evidence="9">527</strain>
        <strain evidence="8">Z527</strain>
    </source>
</reference>
<dbReference type="GO" id="GO:0046872">
    <property type="term" value="F:metal ion binding"/>
    <property type="evidence" value="ECO:0007669"/>
    <property type="project" value="UniProtKB-KW"/>
</dbReference>
<feature type="region of interest" description="Disordered" evidence="5">
    <location>
        <begin position="63"/>
        <end position="87"/>
    </location>
</feature>
<evidence type="ECO:0000256" key="1">
    <source>
        <dbReference type="ARBA" id="ARBA00022714"/>
    </source>
</evidence>
<dbReference type="AlphaFoldDB" id="A0A5C4MN27"/>
<dbReference type="EMBL" id="VDFR01000057">
    <property type="protein sequence ID" value="TNC46361.1"/>
    <property type="molecule type" value="Genomic_DNA"/>
</dbReference>
<name>A0A5C4MN27_9ACTN</name>
<feature type="domain" description="Iron-binding zinc finger CDGSH type" evidence="6">
    <location>
        <begin position="27"/>
        <end position="71"/>
    </location>
</feature>
<dbReference type="Pfam" id="PF09360">
    <property type="entry name" value="zf-CDGSH"/>
    <property type="match status" value="1"/>
</dbReference>
<dbReference type="RefSeq" id="WP_139105998.1">
    <property type="nucleotide sequence ID" value="NZ_VDFR01000057.1"/>
</dbReference>
<evidence type="ECO:0000313" key="8">
    <source>
        <dbReference type="EMBL" id="TNC46361.1"/>
    </source>
</evidence>
<evidence type="ECO:0000256" key="4">
    <source>
        <dbReference type="ARBA" id="ARBA00023014"/>
    </source>
</evidence>
<keyword evidence="4" id="KW-0411">Iron-sulfur</keyword>
<evidence type="ECO:0000313" key="7">
    <source>
        <dbReference type="EMBL" id="TNC36586.1"/>
    </source>
</evidence>
<dbReference type="EMBL" id="VDFR01000132">
    <property type="protein sequence ID" value="TNC36586.1"/>
    <property type="molecule type" value="Genomic_DNA"/>
</dbReference>
<keyword evidence="1" id="KW-0001">2Fe-2S</keyword>
<gene>
    <name evidence="8" type="ORF">FHE65_13110</name>
    <name evidence="7" type="ORF">FHE65_25805</name>
</gene>